<dbReference type="RefSeq" id="WP_182042698.1">
    <property type="nucleotide sequence ID" value="NZ_JACDZE010000001.1"/>
</dbReference>
<keyword evidence="7" id="KW-0456">Lyase</keyword>
<dbReference type="InterPro" id="IPR003738">
    <property type="entry name" value="SRAP"/>
</dbReference>
<keyword evidence="5" id="KW-0190">Covalent protein-DNA linkage</keyword>
<evidence type="ECO:0000313" key="10">
    <source>
        <dbReference type="Proteomes" id="UP000552241"/>
    </source>
</evidence>
<evidence type="ECO:0000256" key="7">
    <source>
        <dbReference type="ARBA" id="ARBA00023239"/>
    </source>
</evidence>
<keyword evidence="2 8" id="KW-0645">Protease</keyword>
<organism evidence="9 10">
    <name type="scientific">Moheibacter lacus</name>
    <dbReference type="NCBI Taxonomy" id="2745851"/>
    <lineage>
        <taxon>Bacteria</taxon>
        <taxon>Pseudomonadati</taxon>
        <taxon>Bacteroidota</taxon>
        <taxon>Flavobacteriia</taxon>
        <taxon>Flavobacteriales</taxon>
        <taxon>Weeksellaceae</taxon>
        <taxon>Moheibacter</taxon>
    </lineage>
</organism>
<dbReference type="Pfam" id="PF02586">
    <property type="entry name" value="SRAP"/>
    <property type="match status" value="1"/>
</dbReference>
<name>A0A838ZRN6_9FLAO</name>
<dbReference type="Proteomes" id="UP000552241">
    <property type="component" value="Unassembled WGS sequence"/>
</dbReference>
<proteinExistence type="inferred from homology"/>
<protein>
    <recommendedName>
        <fullName evidence="8">Abasic site processing protein</fullName>
        <ecNumber evidence="8">3.4.-.-</ecNumber>
    </recommendedName>
</protein>
<evidence type="ECO:0000256" key="3">
    <source>
        <dbReference type="ARBA" id="ARBA00022763"/>
    </source>
</evidence>
<keyword evidence="6" id="KW-0238">DNA-binding</keyword>
<dbReference type="Gene3D" id="3.90.1680.10">
    <property type="entry name" value="SOS response associated peptidase-like"/>
    <property type="match status" value="1"/>
</dbReference>
<dbReference type="PANTHER" id="PTHR13604">
    <property type="entry name" value="DC12-RELATED"/>
    <property type="match status" value="1"/>
</dbReference>
<gene>
    <name evidence="9" type="ORF">HU137_05035</name>
</gene>
<evidence type="ECO:0000256" key="6">
    <source>
        <dbReference type="ARBA" id="ARBA00023125"/>
    </source>
</evidence>
<dbReference type="AlphaFoldDB" id="A0A838ZRN6"/>
<dbReference type="GO" id="GO:0006508">
    <property type="term" value="P:proteolysis"/>
    <property type="evidence" value="ECO:0007669"/>
    <property type="project" value="UniProtKB-KW"/>
</dbReference>
<dbReference type="GO" id="GO:0008233">
    <property type="term" value="F:peptidase activity"/>
    <property type="evidence" value="ECO:0007669"/>
    <property type="project" value="UniProtKB-KW"/>
</dbReference>
<evidence type="ECO:0000256" key="8">
    <source>
        <dbReference type="RuleBase" id="RU364100"/>
    </source>
</evidence>
<dbReference type="InterPro" id="IPR036590">
    <property type="entry name" value="SRAP-like"/>
</dbReference>
<dbReference type="GO" id="GO:0106300">
    <property type="term" value="P:protein-DNA covalent cross-linking repair"/>
    <property type="evidence" value="ECO:0007669"/>
    <property type="project" value="InterPro"/>
</dbReference>
<dbReference type="EC" id="3.4.-.-" evidence="8"/>
<dbReference type="SUPFAM" id="SSF143081">
    <property type="entry name" value="BB1717-like"/>
    <property type="match status" value="1"/>
</dbReference>
<dbReference type="EMBL" id="JACDZE010000001">
    <property type="protein sequence ID" value="MBA5629133.1"/>
    <property type="molecule type" value="Genomic_DNA"/>
</dbReference>
<keyword evidence="4 8" id="KW-0378">Hydrolase</keyword>
<keyword evidence="3" id="KW-0227">DNA damage</keyword>
<dbReference type="PANTHER" id="PTHR13604:SF0">
    <property type="entry name" value="ABASIC SITE PROCESSING PROTEIN HMCES"/>
    <property type="match status" value="1"/>
</dbReference>
<sequence>MCFHTKLTKKPRAIEHHFQAKFEAPELFSPEEHINGFTFPKTPVISNWDPSKILMMNWGLLPEWATEDWNRTFTLNAKWETISEKPAFRDYIQNRCLIIVDGFYEWQQRGKEKVKYEIGFDDEIFALAGIFNRNTYSVVTTEAKGIMREIHNTKQRMPIALKTREEMENWMENKEIQPRFDFTTKSEGPIQTSLF</sequence>
<evidence type="ECO:0000256" key="2">
    <source>
        <dbReference type="ARBA" id="ARBA00022670"/>
    </source>
</evidence>
<evidence type="ECO:0000313" key="9">
    <source>
        <dbReference type="EMBL" id="MBA5629133.1"/>
    </source>
</evidence>
<evidence type="ECO:0000256" key="5">
    <source>
        <dbReference type="ARBA" id="ARBA00023124"/>
    </source>
</evidence>
<dbReference type="GO" id="GO:0016829">
    <property type="term" value="F:lyase activity"/>
    <property type="evidence" value="ECO:0007669"/>
    <property type="project" value="UniProtKB-KW"/>
</dbReference>
<evidence type="ECO:0000256" key="4">
    <source>
        <dbReference type="ARBA" id="ARBA00022801"/>
    </source>
</evidence>
<comment type="similarity">
    <text evidence="1 8">Belongs to the SOS response-associated peptidase family.</text>
</comment>
<keyword evidence="10" id="KW-1185">Reference proteome</keyword>
<evidence type="ECO:0000256" key="1">
    <source>
        <dbReference type="ARBA" id="ARBA00008136"/>
    </source>
</evidence>
<reference evidence="9 10" key="1">
    <citation type="submission" date="2020-07" db="EMBL/GenBank/DDBJ databases">
        <title>Moheibacter lacus sp. nov., a member of the family Flavobacteriaceae isolated from freshwater lake sediment.</title>
        <authorList>
            <person name="Liu Y."/>
        </authorList>
    </citation>
    <scope>NUCLEOTIDE SEQUENCE [LARGE SCALE GENOMIC DNA]</scope>
    <source>
        <strain evidence="9 10">BDHS18</strain>
    </source>
</reference>
<comment type="caution">
    <text evidence="9">The sequence shown here is derived from an EMBL/GenBank/DDBJ whole genome shotgun (WGS) entry which is preliminary data.</text>
</comment>
<dbReference type="GO" id="GO:0003697">
    <property type="term" value="F:single-stranded DNA binding"/>
    <property type="evidence" value="ECO:0007669"/>
    <property type="project" value="InterPro"/>
</dbReference>
<accession>A0A838ZRN6</accession>